<feature type="region of interest" description="Disordered" evidence="1">
    <location>
        <begin position="20"/>
        <end position="55"/>
    </location>
</feature>
<evidence type="ECO:0000313" key="3">
    <source>
        <dbReference type="Proteomes" id="UP001500518"/>
    </source>
</evidence>
<name>A0ABP9K7A2_9SPHN</name>
<protein>
    <recommendedName>
        <fullName evidence="4">Secreted protein</fullName>
    </recommendedName>
</protein>
<gene>
    <name evidence="2" type="ORF">GCM10023208_09460</name>
</gene>
<evidence type="ECO:0000256" key="1">
    <source>
        <dbReference type="SAM" id="MobiDB-lite"/>
    </source>
</evidence>
<dbReference type="RefSeq" id="WP_346031979.1">
    <property type="nucleotide sequence ID" value="NZ_BAABHV010000009.1"/>
</dbReference>
<dbReference type="EMBL" id="BAABHV010000009">
    <property type="protein sequence ID" value="GAA5050467.1"/>
    <property type="molecule type" value="Genomic_DNA"/>
</dbReference>
<accession>A0ABP9K7A2</accession>
<evidence type="ECO:0000313" key="2">
    <source>
        <dbReference type="EMBL" id="GAA5050467.1"/>
    </source>
</evidence>
<organism evidence="2 3">
    <name type="scientific">Erythrobacter westpacificensis</name>
    <dbReference type="NCBI Taxonomy" id="1055231"/>
    <lineage>
        <taxon>Bacteria</taxon>
        <taxon>Pseudomonadati</taxon>
        <taxon>Pseudomonadota</taxon>
        <taxon>Alphaproteobacteria</taxon>
        <taxon>Sphingomonadales</taxon>
        <taxon>Erythrobacteraceae</taxon>
        <taxon>Erythrobacter/Porphyrobacter group</taxon>
        <taxon>Erythrobacter</taxon>
    </lineage>
</organism>
<keyword evidence="3" id="KW-1185">Reference proteome</keyword>
<dbReference type="Proteomes" id="UP001500518">
    <property type="component" value="Unassembled WGS sequence"/>
</dbReference>
<comment type="caution">
    <text evidence="2">The sequence shown here is derived from an EMBL/GenBank/DDBJ whole genome shotgun (WGS) entry which is preliminary data.</text>
</comment>
<feature type="compositionally biased region" description="Basic and acidic residues" evidence="1">
    <location>
        <begin position="45"/>
        <end position="55"/>
    </location>
</feature>
<sequence>MKFSIYPAVAALVIGGPILAQDGQPQDATATQSAASQPAEDERSEEEKERGQEVVCRTERVTGSLTRRTRTCMTRDEWAAVEARTRDDMIRSGRNASGGVECRQDAFGGC</sequence>
<evidence type="ECO:0008006" key="4">
    <source>
        <dbReference type="Google" id="ProtNLM"/>
    </source>
</evidence>
<feature type="compositionally biased region" description="Low complexity" evidence="1">
    <location>
        <begin position="24"/>
        <end position="38"/>
    </location>
</feature>
<proteinExistence type="predicted"/>
<reference evidence="3" key="1">
    <citation type="journal article" date="2019" name="Int. J. Syst. Evol. Microbiol.">
        <title>The Global Catalogue of Microorganisms (GCM) 10K type strain sequencing project: providing services to taxonomists for standard genome sequencing and annotation.</title>
        <authorList>
            <consortium name="The Broad Institute Genomics Platform"/>
            <consortium name="The Broad Institute Genome Sequencing Center for Infectious Disease"/>
            <person name="Wu L."/>
            <person name="Ma J."/>
        </authorList>
    </citation>
    <scope>NUCLEOTIDE SEQUENCE [LARGE SCALE GENOMIC DNA]</scope>
    <source>
        <strain evidence="3">JCM 18014</strain>
    </source>
</reference>